<dbReference type="GO" id="GO:0003723">
    <property type="term" value="F:RNA binding"/>
    <property type="evidence" value="ECO:0007669"/>
    <property type="project" value="TreeGrafter"/>
</dbReference>
<dbReference type="EMBL" id="CDMZ01004289">
    <property type="protein sequence ID" value="CEM49284.1"/>
    <property type="molecule type" value="Genomic_DNA"/>
</dbReference>
<dbReference type="Pfam" id="PF00380">
    <property type="entry name" value="Ribosomal_S9"/>
    <property type="match status" value="1"/>
</dbReference>
<accession>A0A0G4HXQ6</accession>
<dbReference type="PhylomeDB" id="A0A0G4HXQ6"/>
<dbReference type="InterPro" id="IPR020568">
    <property type="entry name" value="Ribosomal_Su5_D2-typ_SF"/>
</dbReference>
<evidence type="ECO:0008006" key="5">
    <source>
        <dbReference type="Google" id="ProtNLM"/>
    </source>
</evidence>
<dbReference type="InterPro" id="IPR014721">
    <property type="entry name" value="Ribsml_uS5_D2-typ_fold_subgr"/>
</dbReference>
<keyword evidence="2" id="KW-0689">Ribosomal protein</keyword>
<dbReference type="InterPro" id="IPR023035">
    <property type="entry name" value="Ribosomal_uS9_bac/plastid"/>
</dbReference>
<dbReference type="AlphaFoldDB" id="A0A0G4HXQ6"/>
<dbReference type="VEuPathDB" id="CryptoDB:Cvel_9313"/>
<evidence type="ECO:0000256" key="1">
    <source>
        <dbReference type="ARBA" id="ARBA00005251"/>
    </source>
</evidence>
<dbReference type="GO" id="GO:0003735">
    <property type="term" value="F:structural constituent of ribosome"/>
    <property type="evidence" value="ECO:0007669"/>
    <property type="project" value="InterPro"/>
</dbReference>
<dbReference type="GO" id="GO:0006412">
    <property type="term" value="P:translation"/>
    <property type="evidence" value="ECO:0007669"/>
    <property type="project" value="InterPro"/>
</dbReference>
<proteinExistence type="inferred from homology"/>
<protein>
    <recommendedName>
        <fullName evidence="5">30S ribosomal protein S9</fullName>
    </recommendedName>
</protein>
<gene>
    <name evidence="4" type="ORF">Cvel_9313</name>
</gene>
<evidence type="ECO:0000256" key="2">
    <source>
        <dbReference type="ARBA" id="ARBA00022980"/>
    </source>
</evidence>
<dbReference type="NCBIfam" id="NF001099">
    <property type="entry name" value="PRK00132.1"/>
    <property type="match status" value="1"/>
</dbReference>
<dbReference type="InterPro" id="IPR000754">
    <property type="entry name" value="Ribosomal_uS9"/>
</dbReference>
<name>A0A0G4HXQ6_9ALVE</name>
<dbReference type="GO" id="GO:0015935">
    <property type="term" value="C:small ribosomal subunit"/>
    <property type="evidence" value="ECO:0007669"/>
    <property type="project" value="TreeGrafter"/>
</dbReference>
<dbReference type="PANTHER" id="PTHR21569:SF1">
    <property type="entry name" value="SMALL RIBOSOMAL SUBUNIT PROTEIN US9M"/>
    <property type="match status" value="1"/>
</dbReference>
<reference evidence="4" key="1">
    <citation type="submission" date="2014-11" db="EMBL/GenBank/DDBJ databases">
        <authorList>
            <person name="Otto D Thomas"/>
            <person name="Naeem Raeece"/>
        </authorList>
    </citation>
    <scope>NUCLEOTIDE SEQUENCE</scope>
</reference>
<keyword evidence="3" id="KW-0687">Ribonucleoprotein</keyword>
<sequence length="135" mass="15304">MRSTARTGREFTFGKRKTAMARVFVRPGNGVYTVNGRDAWEYFGNDSKAFYTAFGPLIELKVEDQYNVEAFAKGSGLVSQAGAVSLGVARGLDRLQPNYHGLLRKYQWLTSDGRNVERKKVGLHSARRRHQYSKR</sequence>
<dbReference type="SUPFAM" id="SSF54211">
    <property type="entry name" value="Ribosomal protein S5 domain 2-like"/>
    <property type="match status" value="1"/>
</dbReference>
<evidence type="ECO:0000256" key="3">
    <source>
        <dbReference type="ARBA" id="ARBA00023274"/>
    </source>
</evidence>
<dbReference type="PANTHER" id="PTHR21569">
    <property type="entry name" value="RIBOSOMAL PROTEIN S9"/>
    <property type="match status" value="1"/>
</dbReference>
<organism evidence="4">
    <name type="scientific">Chromera velia CCMP2878</name>
    <dbReference type="NCBI Taxonomy" id="1169474"/>
    <lineage>
        <taxon>Eukaryota</taxon>
        <taxon>Sar</taxon>
        <taxon>Alveolata</taxon>
        <taxon>Colpodellida</taxon>
        <taxon>Chromeraceae</taxon>
        <taxon>Chromera</taxon>
    </lineage>
</organism>
<evidence type="ECO:0000313" key="4">
    <source>
        <dbReference type="EMBL" id="CEM49284.1"/>
    </source>
</evidence>
<comment type="similarity">
    <text evidence="1">Belongs to the universal ribosomal protein uS9 family.</text>
</comment>
<dbReference type="Gene3D" id="3.30.230.10">
    <property type="match status" value="1"/>
</dbReference>
<dbReference type="SMR" id="A0A0G4HXQ6"/>
<dbReference type="GO" id="GO:0005737">
    <property type="term" value="C:cytoplasm"/>
    <property type="evidence" value="ECO:0007669"/>
    <property type="project" value="UniProtKB-ARBA"/>
</dbReference>